<comment type="caution">
    <text evidence="1">The sequence shown here is derived from an EMBL/GenBank/DDBJ whole genome shotgun (WGS) entry which is preliminary data.</text>
</comment>
<protein>
    <submittedName>
        <fullName evidence="1">Uncharacterized protein</fullName>
    </submittedName>
</protein>
<proteinExistence type="predicted"/>
<name>A0ABW4V7L5_9MICO</name>
<sequence length="40" mass="4099">MTTASTVLAAGSYLALAARAARVSRPAEPVRIPLEPSCTV</sequence>
<organism evidence="1 2">
    <name type="scientific">Promicromonospora aerolata</name>
    <dbReference type="NCBI Taxonomy" id="195749"/>
    <lineage>
        <taxon>Bacteria</taxon>
        <taxon>Bacillati</taxon>
        <taxon>Actinomycetota</taxon>
        <taxon>Actinomycetes</taxon>
        <taxon>Micrococcales</taxon>
        <taxon>Promicromonosporaceae</taxon>
        <taxon>Promicromonospora</taxon>
    </lineage>
</organism>
<reference evidence="2" key="1">
    <citation type="journal article" date="2019" name="Int. J. Syst. Evol. Microbiol.">
        <title>The Global Catalogue of Microorganisms (GCM) 10K type strain sequencing project: providing services to taxonomists for standard genome sequencing and annotation.</title>
        <authorList>
            <consortium name="The Broad Institute Genomics Platform"/>
            <consortium name="The Broad Institute Genome Sequencing Center for Infectious Disease"/>
            <person name="Wu L."/>
            <person name="Ma J."/>
        </authorList>
    </citation>
    <scope>NUCLEOTIDE SEQUENCE [LARGE SCALE GENOMIC DNA]</scope>
    <source>
        <strain evidence="2">CCM 7043</strain>
    </source>
</reference>
<dbReference type="Proteomes" id="UP001597338">
    <property type="component" value="Unassembled WGS sequence"/>
</dbReference>
<gene>
    <name evidence="1" type="ORF">ACFSL2_09855</name>
</gene>
<accession>A0ABW4V7L5</accession>
<evidence type="ECO:0000313" key="2">
    <source>
        <dbReference type="Proteomes" id="UP001597338"/>
    </source>
</evidence>
<dbReference type="RefSeq" id="WP_377197687.1">
    <property type="nucleotide sequence ID" value="NZ_JBHUHF010000001.1"/>
</dbReference>
<keyword evidence="2" id="KW-1185">Reference proteome</keyword>
<evidence type="ECO:0000313" key="1">
    <source>
        <dbReference type="EMBL" id="MFD2025813.1"/>
    </source>
</evidence>
<dbReference type="EMBL" id="JBHUHF010000001">
    <property type="protein sequence ID" value="MFD2025813.1"/>
    <property type="molecule type" value="Genomic_DNA"/>
</dbReference>